<evidence type="ECO:0000256" key="1">
    <source>
        <dbReference type="SAM" id="MobiDB-lite"/>
    </source>
</evidence>
<dbReference type="AlphaFoldDB" id="A0A699UP34"/>
<proteinExistence type="predicted"/>
<gene>
    <name evidence="2" type="ORF">Tci_893533</name>
</gene>
<feature type="compositionally biased region" description="Basic and acidic residues" evidence="1">
    <location>
        <begin position="1"/>
        <end position="13"/>
    </location>
</feature>
<feature type="compositionally biased region" description="Polar residues" evidence="1">
    <location>
        <begin position="45"/>
        <end position="61"/>
    </location>
</feature>
<name>A0A699UP34_TANCI</name>
<protein>
    <submittedName>
        <fullName evidence="2">Uncharacterized protein</fullName>
    </submittedName>
</protein>
<organism evidence="2">
    <name type="scientific">Tanacetum cinerariifolium</name>
    <name type="common">Dalmatian daisy</name>
    <name type="synonym">Chrysanthemum cinerariifolium</name>
    <dbReference type="NCBI Taxonomy" id="118510"/>
    <lineage>
        <taxon>Eukaryota</taxon>
        <taxon>Viridiplantae</taxon>
        <taxon>Streptophyta</taxon>
        <taxon>Embryophyta</taxon>
        <taxon>Tracheophyta</taxon>
        <taxon>Spermatophyta</taxon>
        <taxon>Magnoliopsida</taxon>
        <taxon>eudicotyledons</taxon>
        <taxon>Gunneridae</taxon>
        <taxon>Pentapetalae</taxon>
        <taxon>asterids</taxon>
        <taxon>campanulids</taxon>
        <taxon>Asterales</taxon>
        <taxon>Asteraceae</taxon>
        <taxon>Asteroideae</taxon>
        <taxon>Anthemideae</taxon>
        <taxon>Anthemidinae</taxon>
        <taxon>Tanacetum</taxon>
    </lineage>
</organism>
<reference evidence="2" key="1">
    <citation type="journal article" date="2019" name="Sci. Rep.">
        <title>Draft genome of Tanacetum cinerariifolium, the natural source of mosquito coil.</title>
        <authorList>
            <person name="Yamashiro T."/>
            <person name="Shiraishi A."/>
            <person name="Satake H."/>
            <person name="Nakayama K."/>
        </authorList>
    </citation>
    <scope>NUCLEOTIDE SEQUENCE</scope>
</reference>
<sequence>MNVTENHKKETIRNKSKNVMYRPVEKSNPITAEGTKHGTEEDQMNGMNSPKENTKQKSVGSKNKKMNRTYSQKKDRNMNSFEILREYDDMECIEKELQCEDEVSEEDDVFEGSGMANSMKFNEVIGLDANVLQDYC</sequence>
<evidence type="ECO:0000313" key="2">
    <source>
        <dbReference type="EMBL" id="GFD21564.1"/>
    </source>
</evidence>
<accession>A0A699UP34</accession>
<comment type="caution">
    <text evidence="2">The sequence shown here is derived from an EMBL/GenBank/DDBJ whole genome shotgun (WGS) entry which is preliminary data.</text>
</comment>
<dbReference type="EMBL" id="BKCJ011330703">
    <property type="protein sequence ID" value="GFD21564.1"/>
    <property type="molecule type" value="Genomic_DNA"/>
</dbReference>
<feature type="region of interest" description="Disordered" evidence="1">
    <location>
        <begin position="1"/>
        <end position="77"/>
    </location>
</feature>